<sequence>MGKEQILFRQSTPLQESARNFALHLFDAFRFEVSGVENLNHLSEPSILAFFPHYGHADLPAIRKAVPSNLRKLLVFPEAADYWSTNPFRSQISSLFLPTIPLNRDGAGSVILDDLDTLGGLMSSGYSVVVSPEGTRSELPLEERELRTGTAELALRTHCPVIPVRLYGFEDVMPKGTPLPRLFDRLQRRSVKVVFGSALRFGKEAFSGTRAQTRKATTHVLREVLLRM</sequence>
<keyword evidence="1" id="KW-0808">Transferase</keyword>
<dbReference type="Proteomes" id="UP000179233">
    <property type="component" value="Unassembled WGS sequence"/>
</dbReference>
<dbReference type="SUPFAM" id="SSF69593">
    <property type="entry name" value="Glycerol-3-phosphate (1)-acyltransferase"/>
    <property type="match status" value="1"/>
</dbReference>
<gene>
    <name evidence="4" type="ORF">A2786_01510</name>
</gene>
<comment type="caution">
    <text evidence="4">The sequence shown here is derived from an EMBL/GenBank/DDBJ whole genome shotgun (WGS) entry which is preliminary data.</text>
</comment>
<evidence type="ECO:0000313" key="5">
    <source>
        <dbReference type="Proteomes" id="UP000179233"/>
    </source>
</evidence>
<name>A0A1G1VS00_9BACT</name>
<evidence type="ECO:0000256" key="1">
    <source>
        <dbReference type="ARBA" id="ARBA00022679"/>
    </source>
</evidence>
<dbReference type="GO" id="GO:0006654">
    <property type="term" value="P:phosphatidic acid biosynthetic process"/>
    <property type="evidence" value="ECO:0007669"/>
    <property type="project" value="TreeGrafter"/>
</dbReference>
<accession>A0A1G1VS00</accession>
<keyword evidence="2" id="KW-0012">Acyltransferase</keyword>
<dbReference type="PANTHER" id="PTHR10434:SF11">
    <property type="entry name" value="1-ACYL-SN-GLYCEROL-3-PHOSPHATE ACYLTRANSFERASE"/>
    <property type="match status" value="1"/>
</dbReference>
<dbReference type="InterPro" id="IPR002123">
    <property type="entry name" value="Plipid/glycerol_acylTrfase"/>
</dbReference>
<dbReference type="AlphaFoldDB" id="A0A1G1VS00"/>
<evidence type="ECO:0000259" key="3">
    <source>
        <dbReference type="SMART" id="SM00563"/>
    </source>
</evidence>
<feature type="domain" description="Phospholipid/glycerol acyltransferase" evidence="3">
    <location>
        <begin position="47"/>
        <end position="169"/>
    </location>
</feature>
<dbReference type="CDD" id="cd07989">
    <property type="entry name" value="LPLAT_AGPAT-like"/>
    <property type="match status" value="1"/>
</dbReference>
<reference evidence="4 5" key="1">
    <citation type="journal article" date="2016" name="Nat. Commun.">
        <title>Thousands of microbial genomes shed light on interconnected biogeochemical processes in an aquifer system.</title>
        <authorList>
            <person name="Anantharaman K."/>
            <person name="Brown C.T."/>
            <person name="Hug L.A."/>
            <person name="Sharon I."/>
            <person name="Castelle C.J."/>
            <person name="Probst A.J."/>
            <person name="Thomas B.C."/>
            <person name="Singh A."/>
            <person name="Wilkins M.J."/>
            <person name="Karaoz U."/>
            <person name="Brodie E.L."/>
            <person name="Williams K.H."/>
            <person name="Hubbard S.S."/>
            <person name="Banfield J.F."/>
        </authorList>
    </citation>
    <scope>NUCLEOTIDE SEQUENCE [LARGE SCALE GENOMIC DNA]</scope>
</reference>
<dbReference type="SMART" id="SM00563">
    <property type="entry name" value="PlsC"/>
    <property type="match status" value="1"/>
</dbReference>
<dbReference type="EMBL" id="MHCJ01000003">
    <property type="protein sequence ID" value="OGY18176.1"/>
    <property type="molecule type" value="Genomic_DNA"/>
</dbReference>
<organism evidence="4 5">
    <name type="scientific">Candidatus Chisholmbacteria bacterium RIFCSPHIGHO2_01_FULL_52_32</name>
    <dbReference type="NCBI Taxonomy" id="1797591"/>
    <lineage>
        <taxon>Bacteria</taxon>
        <taxon>Candidatus Chisholmiibacteriota</taxon>
    </lineage>
</organism>
<protein>
    <recommendedName>
        <fullName evidence="3">Phospholipid/glycerol acyltransferase domain-containing protein</fullName>
    </recommendedName>
</protein>
<dbReference type="GO" id="GO:0003841">
    <property type="term" value="F:1-acylglycerol-3-phosphate O-acyltransferase activity"/>
    <property type="evidence" value="ECO:0007669"/>
    <property type="project" value="TreeGrafter"/>
</dbReference>
<dbReference type="PANTHER" id="PTHR10434">
    <property type="entry name" value="1-ACYL-SN-GLYCEROL-3-PHOSPHATE ACYLTRANSFERASE"/>
    <property type="match status" value="1"/>
</dbReference>
<dbReference type="Pfam" id="PF01553">
    <property type="entry name" value="Acyltransferase"/>
    <property type="match status" value="1"/>
</dbReference>
<evidence type="ECO:0000313" key="4">
    <source>
        <dbReference type="EMBL" id="OGY18176.1"/>
    </source>
</evidence>
<proteinExistence type="predicted"/>
<evidence type="ECO:0000256" key="2">
    <source>
        <dbReference type="ARBA" id="ARBA00023315"/>
    </source>
</evidence>